<keyword evidence="7" id="KW-0472">Membrane</keyword>
<organism evidence="9 11">
    <name type="scientific">Bacillus glycinifermentans</name>
    <dbReference type="NCBI Taxonomy" id="1664069"/>
    <lineage>
        <taxon>Bacteria</taxon>
        <taxon>Bacillati</taxon>
        <taxon>Bacillota</taxon>
        <taxon>Bacilli</taxon>
        <taxon>Bacillales</taxon>
        <taxon>Bacillaceae</taxon>
        <taxon>Bacillus</taxon>
    </lineage>
</organism>
<dbReference type="GO" id="GO:0015419">
    <property type="term" value="F:ABC-type sulfate transporter activity"/>
    <property type="evidence" value="ECO:0007669"/>
    <property type="project" value="InterPro"/>
</dbReference>
<dbReference type="SUPFAM" id="SSF50331">
    <property type="entry name" value="MOP-like"/>
    <property type="match status" value="1"/>
</dbReference>
<sequence>MGISIKNVSKSYGEFHVLKDINLEIKKGELISLLGPSGSGKTTLLRIIAGLEQADRGNILFEGADQTNVHVKNRNVGFVFQHYALFRNMTVFENVAYGLKVRPRKERLSKKEIKQKVDELLNIVRLKEFGERYPSQLSGGQRQRVALARALAVNPQVLLLDEPFGALDAKVRKELRRWLRKVHDEFHITSVFVTHDQEEALDISDRVVIMNNGRIEQVGTPEAVYEMPENPFVYDFLGTVNQFKGRLDSGYIYDGNFKFELPGDVKTVKTAANGIGFARPHHFIVEKTPDHDSGIHCTAEHIRAIGSTVQLELRRTDTGDIIEIELTKDDFLKLQIKVGEDLYVRPKQLKVFCSS</sequence>
<proteinExistence type="predicted"/>
<dbReference type="Pfam" id="PF12857">
    <property type="entry name" value="TOBE_3"/>
    <property type="match status" value="1"/>
</dbReference>
<dbReference type="SMART" id="SM00382">
    <property type="entry name" value="AAA"/>
    <property type="match status" value="1"/>
</dbReference>
<dbReference type="NCBIfam" id="TIGR00968">
    <property type="entry name" value="3a0106s01"/>
    <property type="match status" value="1"/>
</dbReference>
<dbReference type="Pfam" id="PF00005">
    <property type="entry name" value="ABC_tran"/>
    <property type="match status" value="1"/>
</dbReference>
<evidence type="ECO:0000313" key="10">
    <source>
        <dbReference type="EMBL" id="MEC0487071.1"/>
    </source>
</evidence>
<dbReference type="FunFam" id="3.40.50.300:FF:000227">
    <property type="entry name" value="Sulfate/thiosulfate import ATP-binding protein CysA"/>
    <property type="match status" value="1"/>
</dbReference>
<dbReference type="EMBL" id="LECW02000036">
    <property type="protein sequence ID" value="KRT91369.1"/>
    <property type="molecule type" value="Genomic_DNA"/>
</dbReference>
<dbReference type="InterPro" id="IPR050093">
    <property type="entry name" value="ABC_SmlMolc_Importer"/>
</dbReference>
<protein>
    <submittedName>
        <fullName evidence="9">Sulfate ABC transporter</fullName>
    </submittedName>
    <submittedName>
        <fullName evidence="10">Sulfate/molybdate ABC transporter ATP-binding protein</fullName>
    </submittedName>
</protein>
<dbReference type="PANTHER" id="PTHR42781">
    <property type="entry name" value="SPERMIDINE/PUTRESCINE IMPORT ATP-BINDING PROTEIN POTA"/>
    <property type="match status" value="1"/>
</dbReference>
<reference evidence="9 11" key="1">
    <citation type="journal article" date="2015" name="Int. J. Syst. Evol. Microbiol.">
        <title>Bacillus glycinifermentans sp. nov., isolated from fermented soybean paste.</title>
        <authorList>
            <person name="Kim S.J."/>
            <person name="Dunlap C.A."/>
            <person name="Kwon S.W."/>
            <person name="Rooney A.P."/>
        </authorList>
    </citation>
    <scope>NUCLEOTIDE SEQUENCE [LARGE SCALE GENOMIC DNA]</scope>
    <source>
        <strain evidence="9 11">GO-13</strain>
    </source>
</reference>
<evidence type="ECO:0000256" key="2">
    <source>
        <dbReference type="ARBA" id="ARBA00022475"/>
    </source>
</evidence>
<dbReference type="STRING" id="1664069.BGLY_1370"/>
<dbReference type="PANTHER" id="PTHR42781:SF4">
    <property type="entry name" value="SPERMIDINE_PUTRESCINE IMPORT ATP-BINDING PROTEIN POTA"/>
    <property type="match status" value="1"/>
</dbReference>
<comment type="caution">
    <text evidence="9">The sequence shown here is derived from an EMBL/GenBank/DDBJ whole genome shotgun (WGS) entry which is preliminary data.</text>
</comment>
<dbReference type="GO" id="GO:0005524">
    <property type="term" value="F:ATP binding"/>
    <property type="evidence" value="ECO:0007669"/>
    <property type="project" value="UniProtKB-KW"/>
</dbReference>
<dbReference type="InterPro" id="IPR017871">
    <property type="entry name" value="ABC_transporter-like_CS"/>
</dbReference>
<dbReference type="InterPro" id="IPR024765">
    <property type="entry name" value="TOBE-like"/>
</dbReference>
<keyword evidence="2" id="KW-1003">Cell membrane</keyword>
<dbReference type="RefSeq" id="WP_048355867.1">
    <property type="nucleotide sequence ID" value="NZ_CP023481.1"/>
</dbReference>
<evidence type="ECO:0000313" key="9">
    <source>
        <dbReference type="EMBL" id="KRT91369.1"/>
    </source>
</evidence>
<dbReference type="PROSITE" id="PS00211">
    <property type="entry name" value="ABC_TRANSPORTER_1"/>
    <property type="match status" value="1"/>
</dbReference>
<accession>A0A0T6BL47</accession>
<feature type="domain" description="ABC transporter" evidence="8">
    <location>
        <begin position="3"/>
        <end position="237"/>
    </location>
</feature>
<evidence type="ECO:0000256" key="3">
    <source>
        <dbReference type="ARBA" id="ARBA00022741"/>
    </source>
</evidence>
<evidence type="ECO:0000313" key="11">
    <source>
        <dbReference type="Proteomes" id="UP000036168"/>
    </source>
</evidence>
<evidence type="ECO:0000256" key="4">
    <source>
        <dbReference type="ARBA" id="ARBA00022840"/>
    </source>
</evidence>
<keyword evidence="4 10" id="KW-0067">ATP-binding</keyword>
<dbReference type="AlphaFoldDB" id="A0A0T6BL47"/>
<keyword evidence="6" id="KW-0764">Sulfate transport</keyword>
<dbReference type="Proteomes" id="UP000036168">
    <property type="component" value="Unassembled WGS sequence"/>
</dbReference>
<keyword evidence="12" id="KW-1185">Reference proteome</keyword>
<evidence type="ECO:0000256" key="7">
    <source>
        <dbReference type="ARBA" id="ARBA00023136"/>
    </source>
</evidence>
<gene>
    <name evidence="9" type="ORF">AB447_223220</name>
    <name evidence="10" type="ORF">P8828_20165</name>
</gene>
<dbReference type="Proteomes" id="UP001341297">
    <property type="component" value="Unassembled WGS sequence"/>
</dbReference>
<dbReference type="CDD" id="cd03296">
    <property type="entry name" value="ABC_CysA_sulfate_importer"/>
    <property type="match status" value="1"/>
</dbReference>
<dbReference type="InterPro" id="IPR005666">
    <property type="entry name" value="Sulph_transpt1"/>
</dbReference>
<keyword evidence="5" id="KW-1278">Translocase</keyword>
<dbReference type="GO" id="GO:0016887">
    <property type="term" value="F:ATP hydrolysis activity"/>
    <property type="evidence" value="ECO:0007669"/>
    <property type="project" value="InterPro"/>
</dbReference>
<dbReference type="InterPro" id="IPR008995">
    <property type="entry name" value="Mo/tungstate-bd_C_term_dom"/>
</dbReference>
<reference evidence="9" key="2">
    <citation type="submission" date="2015-10" db="EMBL/GenBank/DDBJ databases">
        <authorList>
            <person name="Gilbert D.G."/>
        </authorList>
    </citation>
    <scope>NUCLEOTIDE SEQUENCE</scope>
    <source>
        <strain evidence="9">GO-13</strain>
    </source>
</reference>
<evidence type="ECO:0000256" key="5">
    <source>
        <dbReference type="ARBA" id="ARBA00022967"/>
    </source>
</evidence>
<evidence type="ECO:0000259" key="8">
    <source>
        <dbReference type="PROSITE" id="PS50893"/>
    </source>
</evidence>
<dbReference type="EMBL" id="JARRTL010000026">
    <property type="protein sequence ID" value="MEC0487071.1"/>
    <property type="molecule type" value="Genomic_DNA"/>
</dbReference>
<evidence type="ECO:0000256" key="6">
    <source>
        <dbReference type="ARBA" id="ARBA00023032"/>
    </source>
</evidence>
<dbReference type="InterPro" id="IPR003439">
    <property type="entry name" value="ABC_transporter-like_ATP-bd"/>
</dbReference>
<dbReference type="SUPFAM" id="SSF52540">
    <property type="entry name" value="P-loop containing nucleoside triphosphate hydrolases"/>
    <property type="match status" value="1"/>
</dbReference>
<dbReference type="InterPro" id="IPR027417">
    <property type="entry name" value="P-loop_NTPase"/>
</dbReference>
<dbReference type="GO" id="GO:0043190">
    <property type="term" value="C:ATP-binding cassette (ABC) transporter complex"/>
    <property type="evidence" value="ECO:0007669"/>
    <property type="project" value="InterPro"/>
</dbReference>
<dbReference type="OrthoDB" id="9802264at2"/>
<keyword evidence="3" id="KW-0547">Nucleotide-binding</keyword>
<dbReference type="InterPro" id="IPR003593">
    <property type="entry name" value="AAA+_ATPase"/>
</dbReference>
<evidence type="ECO:0000256" key="1">
    <source>
        <dbReference type="ARBA" id="ARBA00022448"/>
    </source>
</evidence>
<dbReference type="Gene3D" id="3.40.50.300">
    <property type="entry name" value="P-loop containing nucleotide triphosphate hydrolases"/>
    <property type="match status" value="1"/>
</dbReference>
<reference evidence="10 12" key="3">
    <citation type="submission" date="2023-03" db="EMBL/GenBank/DDBJ databases">
        <title>Agriculturally important microbes genome sequencing.</title>
        <authorList>
            <person name="Dunlap C."/>
        </authorList>
    </citation>
    <scope>NUCLEOTIDE SEQUENCE [LARGE SCALE GENOMIC DNA]</scope>
    <source>
        <strain evidence="10 12">CBP-3203</strain>
    </source>
</reference>
<dbReference type="PROSITE" id="PS50893">
    <property type="entry name" value="ABC_TRANSPORTER_2"/>
    <property type="match status" value="1"/>
</dbReference>
<evidence type="ECO:0000313" key="12">
    <source>
        <dbReference type="Proteomes" id="UP001341297"/>
    </source>
</evidence>
<keyword evidence="1" id="KW-0813">Transport</keyword>
<name>A0A0T6BL47_9BACI</name>